<feature type="chain" id="PRO_5011618337" evidence="1">
    <location>
        <begin position="24"/>
        <end position="381"/>
    </location>
</feature>
<dbReference type="NCBIfam" id="TIGR02122">
    <property type="entry name" value="TRAP_TAXI"/>
    <property type="match status" value="1"/>
</dbReference>
<dbReference type="Gene3D" id="3.40.190.10">
    <property type="entry name" value="Periplasmic binding protein-like II"/>
    <property type="match status" value="2"/>
</dbReference>
<proteinExistence type="predicted"/>
<dbReference type="PANTHER" id="PTHR42941">
    <property type="entry name" value="SLL1037 PROTEIN"/>
    <property type="match status" value="1"/>
</dbReference>
<accession>A0A1I3C2Y8</accession>
<dbReference type="EMBL" id="FOQH01000001">
    <property type="protein sequence ID" value="SFH68686.1"/>
    <property type="molecule type" value="Genomic_DNA"/>
</dbReference>
<keyword evidence="2" id="KW-0675">Receptor</keyword>
<dbReference type="RefSeq" id="WP_092857506.1">
    <property type="nucleotide sequence ID" value="NZ_FOQH01000001.1"/>
</dbReference>
<dbReference type="OrthoDB" id="9776669at2"/>
<gene>
    <name evidence="2" type="ORF">SAMN05216258_101521</name>
</gene>
<sequence>MKHLRALCAAGAAAAALAAPLHAADLELPDQLVWTAYDTGSSGYSQAVAIGAAMQDATGTNLRVLPGKNDIARMEPVRQGRAPFSAMGVGIYMLQEGVFEFGTDRWGPQSVRLVSMNNSGEAALAVGVAADAGVETYADLKGKRVAYVKGAPALNVNMEAYLAYGGLTWDDVEVVEFGGYGDSWNGMVNGDVDAAYAIMTSGSAFQMETSPRGLMWPHIDPENKEGLARMLAIAPYFQPVVATKGAVAQTTEGGIPSAAYPYPVLIAYADQDEELVYNQTKAMFELFDAYSGKAPGIDGWALEYQNFEWVVPYHDGAIRYYKEAGVWTEAAQAHNDGLIARQKVLQDAWAALEAEKPADWEAAWGEARRKALKDAGLPVVF</sequence>
<evidence type="ECO:0000313" key="2">
    <source>
        <dbReference type="EMBL" id="SFH68686.1"/>
    </source>
</evidence>
<protein>
    <submittedName>
        <fullName evidence="2">TRAP transporter solute receptor, TAXI family</fullName>
    </submittedName>
</protein>
<dbReference type="SUPFAM" id="SSF53850">
    <property type="entry name" value="Periplasmic binding protein-like II"/>
    <property type="match status" value="1"/>
</dbReference>
<dbReference type="STRING" id="1114924.SAMN05216258_101521"/>
<dbReference type="PANTHER" id="PTHR42941:SF1">
    <property type="entry name" value="SLL1037 PROTEIN"/>
    <property type="match status" value="1"/>
</dbReference>
<evidence type="ECO:0000313" key="3">
    <source>
        <dbReference type="Proteomes" id="UP000199377"/>
    </source>
</evidence>
<reference evidence="2 3" key="1">
    <citation type="submission" date="2016-10" db="EMBL/GenBank/DDBJ databases">
        <authorList>
            <person name="de Groot N.N."/>
        </authorList>
    </citation>
    <scope>NUCLEOTIDE SEQUENCE [LARGE SCALE GENOMIC DNA]</scope>
    <source>
        <strain evidence="2 3">CGMCC 1.11030</strain>
    </source>
</reference>
<name>A0A1I3C2Y8_9RHOB</name>
<organism evidence="2 3">
    <name type="scientific">Albimonas pacifica</name>
    <dbReference type="NCBI Taxonomy" id="1114924"/>
    <lineage>
        <taxon>Bacteria</taxon>
        <taxon>Pseudomonadati</taxon>
        <taxon>Pseudomonadota</taxon>
        <taxon>Alphaproteobacteria</taxon>
        <taxon>Rhodobacterales</taxon>
        <taxon>Paracoccaceae</taxon>
        <taxon>Albimonas</taxon>
    </lineage>
</organism>
<feature type="signal peptide" evidence="1">
    <location>
        <begin position="1"/>
        <end position="23"/>
    </location>
</feature>
<keyword evidence="3" id="KW-1185">Reference proteome</keyword>
<keyword evidence="1" id="KW-0732">Signal</keyword>
<dbReference type="Proteomes" id="UP000199377">
    <property type="component" value="Unassembled WGS sequence"/>
</dbReference>
<dbReference type="Pfam" id="PF16868">
    <property type="entry name" value="NMT1_3"/>
    <property type="match status" value="1"/>
</dbReference>
<dbReference type="InterPro" id="IPR011852">
    <property type="entry name" value="TRAP_TAXI"/>
</dbReference>
<evidence type="ECO:0000256" key="1">
    <source>
        <dbReference type="SAM" id="SignalP"/>
    </source>
</evidence>
<dbReference type="AlphaFoldDB" id="A0A1I3C2Y8"/>